<dbReference type="EMBL" id="JAPVEB010000003">
    <property type="protein sequence ID" value="KAJ5270925.1"/>
    <property type="molecule type" value="Genomic_DNA"/>
</dbReference>
<evidence type="ECO:0008006" key="4">
    <source>
        <dbReference type="Google" id="ProtNLM"/>
    </source>
</evidence>
<accession>A0ABQ8WLN9</accession>
<name>A0ABQ8WLN9_PENCH</name>
<reference evidence="2 3" key="1">
    <citation type="journal article" date="2023" name="IMA Fungus">
        <title>Comparative genomic study of the Penicillium genus elucidates a diverse pangenome and 15 lateral gene transfer events.</title>
        <authorList>
            <person name="Petersen C."/>
            <person name="Sorensen T."/>
            <person name="Nielsen M.R."/>
            <person name="Sondergaard T.E."/>
            <person name="Sorensen J.L."/>
            <person name="Fitzpatrick D.A."/>
            <person name="Frisvad J.C."/>
            <person name="Nielsen K.L."/>
        </authorList>
    </citation>
    <scope>NUCLEOTIDE SEQUENCE [LARGE SCALE GENOMIC DNA]</scope>
    <source>
        <strain evidence="2 3">IBT 3361</strain>
    </source>
</reference>
<feature type="region of interest" description="Disordered" evidence="1">
    <location>
        <begin position="510"/>
        <end position="531"/>
    </location>
</feature>
<feature type="compositionally biased region" description="Acidic residues" evidence="1">
    <location>
        <begin position="554"/>
        <end position="578"/>
    </location>
</feature>
<feature type="region of interest" description="Disordered" evidence="1">
    <location>
        <begin position="543"/>
        <end position="578"/>
    </location>
</feature>
<evidence type="ECO:0000313" key="3">
    <source>
        <dbReference type="Proteomes" id="UP001220256"/>
    </source>
</evidence>
<feature type="compositionally biased region" description="Acidic residues" evidence="1">
    <location>
        <begin position="65"/>
        <end position="74"/>
    </location>
</feature>
<organism evidence="2 3">
    <name type="scientific">Penicillium chrysogenum</name>
    <name type="common">Penicillium notatum</name>
    <dbReference type="NCBI Taxonomy" id="5076"/>
    <lineage>
        <taxon>Eukaryota</taxon>
        <taxon>Fungi</taxon>
        <taxon>Dikarya</taxon>
        <taxon>Ascomycota</taxon>
        <taxon>Pezizomycotina</taxon>
        <taxon>Eurotiomycetes</taxon>
        <taxon>Eurotiomycetidae</taxon>
        <taxon>Eurotiales</taxon>
        <taxon>Aspergillaceae</taxon>
        <taxon>Penicillium</taxon>
        <taxon>Penicillium chrysogenum species complex</taxon>
    </lineage>
</organism>
<feature type="compositionally biased region" description="Basic and acidic residues" evidence="1">
    <location>
        <begin position="54"/>
        <end position="64"/>
    </location>
</feature>
<evidence type="ECO:0000256" key="1">
    <source>
        <dbReference type="SAM" id="MobiDB-lite"/>
    </source>
</evidence>
<comment type="caution">
    <text evidence="2">The sequence shown here is derived from an EMBL/GenBank/DDBJ whole genome shotgun (WGS) entry which is preliminary data.</text>
</comment>
<gene>
    <name evidence="2" type="ORF">N7505_006683</name>
</gene>
<feature type="region of interest" description="Disordered" evidence="1">
    <location>
        <begin position="54"/>
        <end position="74"/>
    </location>
</feature>
<dbReference type="Proteomes" id="UP001220256">
    <property type="component" value="Unassembled WGS sequence"/>
</dbReference>
<keyword evidence="3" id="KW-1185">Reference proteome</keyword>
<protein>
    <recommendedName>
        <fullName evidence="4">F-box domain-containing protein</fullName>
    </recommendedName>
</protein>
<evidence type="ECO:0000313" key="2">
    <source>
        <dbReference type="EMBL" id="KAJ5270925.1"/>
    </source>
</evidence>
<proteinExistence type="predicted"/>
<sequence>MRGKIGHHPIQGISTVELILNHGTHSGPAHRAPTSHSVLFVSPDELELLSGDQARKAEDGKAHELDDEEYDDDEPDGIETLYNTCLVSRKFREVAQPLLFRELLDDGLAGGLTPTVPFIRTIYRRPDLGKHVHQISILPFPFVSGDRKHLSADDSEPFKGEIKDLGLGDQEEAWTSALQESDLGVLAALLANKAPNLRGLHLPVRYFWIEPFIQLFRLNPQFLSNLESIWIESDDEMSGFDIAFYEKFLTLPKVRFSTFEYGDLFDESFPSTWLPGTLETQELAFHHCHIDAGAIKKLMQACKKLRTFTYNNFSLDPNDRRIMRAGTVPEFDAKQAHEAALVQKDTLELFHLQYAMELPDVEHIEQLVSSHVKVGSFRDFSVLHTILIPHAALPPHPQLPSSLQRLHITDCNSSIRELTQNIAADCKNGLYPKLTHIKVFAIDITQPIKLPGQRIPEGKTPEQCFLALQDMFKGTKVNFRILPYELPDFDDYDDLDLDYDEDLGFEEDFLEPGFEEHPPGADPGSGPIPPRLLDLLMQRAMMDPEFAHLRPDEGGDGDSWETDDDDDSWESDDSDSGD</sequence>